<evidence type="ECO:0000313" key="2">
    <source>
        <dbReference type="Proteomes" id="UP000184248"/>
    </source>
</evidence>
<accession>A0A1M6XPZ2</accession>
<dbReference type="Pfam" id="PF04463">
    <property type="entry name" value="2-thiour_desulf"/>
    <property type="match status" value="1"/>
</dbReference>
<dbReference type="InterPro" id="IPR007553">
    <property type="entry name" value="2-thiour_desulf"/>
</dbReference>
<name>A0A1M6XPZ2_9GAMM</name>
<keyword evidence="2" id="KW-1185">Reference proteome</keyword>
<protein>
    <submittedName>
        <fullName evidence="1">Uncharacterized conserved protein YbbK, DUF523 family</fullName>
    </submittedName>
</protein>
<dbReference type="PANTHER" id="PTHR30087">
    <property type="entry name" value="INNER MEMBRANE PROTEIN"/>
    <property type="match status" value="1"/>
</dbReference>
<evidence type="ECO:0000313" key="1">
    <source>
        <dbReference type="EMBL" id="SHL07909.1"/>
    </source>
</evidence>
<proteinExistence type="predicted"/>
<reference evidence="2" key="1">
    <citation type="submission" date="2016-11" db="EMBL/GenBank/DDBJ databases">
        <authorList>
            <person name="Varghese N."/>
            <person name="Submissions S."/>
        </authorList>
    </citation>
    <scope>NUCLEOTIDE SEQUENCE [LARGE SCALE GENOMIC DNA]</scope>
    <source>
        <strain evidence="2">ALO Sharm</strain>
    </source>
</reference>
<organism evidence="1 2">
    <name type="scientific">Halomonas caseinilytica</name>
    <dbReference type="NCBI Taxonomy" id="438744"/>
    <lineage>
        <taxon>Bacteria</taxon>
        <taxon>Pseudomonadati</taxon>
        <taxon>Pseudomonadota</taxon>
        <taxon>Gammaproteobacteria</taxon>
        <taxon>Oceanospirillales</taxon>
        <taxon>Halomonadaceae</taxon>
        <taxon>Halomonas</taxon>
    </lineage>
</organism>
<dbReference type="Proteomes" id="UP000184248">
    <property type="component" value="Unassembled WGS sequence"/>
</dbReference>
<sequence>MKKLEDEKFGGPVEKILISACLLGQPVRYDGRAKTQESDLLACWREQGRLVTVCPEVQAGLATPRAPAEIQAGDGHDVLEGSARVITRDREDVTPAFLHGAELALALCQRHRIRYAILTEASPSCGSQRIYDGDFAGHTVAGMGVTSALLTRHGVKVFSQHELGRVAALL</sequence>
<dbReference type="EMBL" id="FRAL01000007">
    <property type="protein sequence ID" value="SHL07909.1"/>
    <property type="molecule type" value="Genomic_DNA"/>
</dbReference>
<dbReference type="AlphaFoldDB" id="A0A1M6XPZ2"/>
<gene>
    <name evidence="1" type="ORF">SAMN05192556_107214</name>
</gene>
<dbReference type="PANTHER" id="PTHR30087:SF1">
    <property type="entry name" value="HYPOTHETICAL CYTOSOLIC PROTEIN"/>
    <property type="match status" value="1"/>
</dbReference>